<evidence type="ECO:0000256" key="1">
    <source>
        <dbReference type="SAM" id="Phobius"/>
    </source>
</evidence>
<organism evidence="2 3">
    <name type="scientific">Meloidogyne enterolobii</name>
    <name type="common">Root-knot nematode worm</name>
    <name type="synonym">Meloidogyne mayaguensis</name>
    <dbReference type="NCBI Taxonomy" id="390850"/>
    <lineage>
        <taxon>Eukaryota</taxon>
        <taxon>Metazoa</taxon>
        <taxon>Ecdysozoa</taxon>
        <taxon>Nematoda</taxon>
        <taxon>Chromadorea</taxon>
        <taxon>Rhabditida</taxon>
        <taxon>Tylenchina</taxon>
        <taxon>Tylenchomorpha</taxon>
        <taxon>Tylenchoidea</taxon>
        <taxon>Meloidogynidae</taxon>
        <taxon>Meloidogyninae</taxon>
        <taxon>Meloidogyne</taxon>
    </lineage>
</organism>
<dbReference type="AlphaFoldDB" id="A0A6V7VS31"/>
<protein>
    <submittedName>
        <fullName evidence="2">Uncharacterized protein</fullName>
    </submittedName>
</protein>
<evidence type="ECO:0000313" key="2">
    <source>
        <dbReference type="EMBL" id="CAD2177354.1"/>
    </source>
</evidence>
<dbReference type="Proteomes" id="UP000580250">
    <property type="component" value="Unassembled WGS sequence"/>
</dbReference>
<proteinExistence type="predicted"/>
<evidence type="ECO:0000313" key="3">
    <source>
        <dbReference type="Proteomes" id="UP000580250"/>
    </source>
</evidence>
<comment type="caution">
    <text evidence="2">The sequence shown here is derived from an EMBL/GenBank/DDBJ whole genome shotgun (WGS) entry which is preliminary data.</text>
</comment>
<reference evidence="2 3" key="1">
    <citation type="submission" date="2020-08" db="EMBL/GenBank/DDBJ databases">
        <authorList>
            <person name="Koutsovoulos G."/>
            <person name="Danchin GJ E."/>
        </authorList>
    </citation>
    <scope>NUCLEOTIDE SEQUENCE [LARGE SCALE GENOMIC DNA]</scope>
</reference>
<keyword evidence="1" id="KW-1133">Transmembrane helix</keyword>
<sequence>MSSMAKYLHYFKYLVWKQEKKQQNSYIGAQKIKVVKVADQPSSSRLTWKNIASLIVDRIQMFFCNICRFSFYCILITRHSSLFWIFNFFMICLVLLLTIRIQYYAIFFY</sequence>
<keyword evidence="1" id="KW-0812">Transmembrane</keyword>
<name>A0A6V7VS31_MELEN</name>
<feature type="transmembrane region" description="Helical" evidence="1">
    <location>
        <begin position="83"/>
        <end position="106"/>
    </location>
</feature>
<accession>A0A6V7VS31</accession>
<keyword evidence="1" id="KW-0472">Membrane</keyword>
<dbReference type="EMBL" id="CAJEWN010000296">
    <property type="protein sequence ID" value="CAD2177354.1"/>
    <property type="molecule type" value="Genomic_DNA"/>
</dbReference>
<gene>
    <name evidence="2" type="ORF">MENT_LOCUS29226</name>
</gene>